<dbReference type="CDD" id="cd13925">
    <property type="entry name" value="RPF"/>
    <property type="match status" value="1"/>
</dbReference>
<dbReference type="InterPro" id="IPR051933">
    <property type="entry name" value="Resuscitation_pf_RpfB"/>
</dbReference>
<dbReference type="SMART" id="SM01208">
    <property type="entry name" value="G5"/>
    <property type="match status" value="1"/>
</dbReference>
<dbReference type="SUPFAM" id="SSF53955">
    <property type="entry name" value="Lysozyme-like"/>
    <property type="match status" value="1"/>
</dbReference>
<evidence type="ECO:0000313" key="6">
    <source>
        <dbReference type="Proteomes" id="UP001167160"/>
    </source>
</evidence>
<evidence type="ECO:0000313" key="5">
    <source>
        <dbReference type="EMBL" id="MCM2579113.1"/>
    </source>
</evidence>
<dbReference type="Gene3D" id="1.10.530.10">
    <property type="match status" value="1"/>
</dbReference>
<dbReference type="Pfam" id="PF07501">
    <property type="entry name" value="G5"/>
    <property type="match status" value="1"/>
</dbReference>
<comment type="similarity">
    <text evidence="1">Belongs to the transglycosylase family. Rpf subfamily.</text>
</comment>
<evidence type="ECO:0000256" key="1">
    <source>
        <dbReference type="ARBA" id="ARBA00010830"/>
    </source>
</evidence>
<accession>A0ABT0X9B2</accession>
<gene>
    <name evidence="5" type="ORF">M1E25_17440</name>
</gene>
<dbReference type="InterPro" id="IPR007137">
    <property type="entry name" value="DUF348"/>
</dbReference>
<dbReference type="Pfam" id="PF03990">
    <property type="entry name" value="DUF348"/>
    <property type="match status" value="3"/>
</dbReference>
<comment type="caution">
    <text evidence="5">The sequence shown here is derived from an EMBL/GenBank/DDBJ whole genome shotgun (WGS) entry which is preliminary data.</text>
</comment>
<feature type="domain" description="G5" evidence="4">
    <location>
        <begin position="233"/>
        <end position="313"/>
    </location>
</feature>
<name>A0ABT0X9B2_9ACTN</name>
<dbReference type="Proteomes" id="UP001167160">
    <property type="component" value="Unassembled WGS sequence"/>
</dbReference>
<protein>
    <submittedName>
        <fullName evidence="5">Ubiquitin-like domain-containing protein</fullName>
    </submittedName>
</protein>
<dbReference type="InterPro" id="IPR023346">
    <property type="entry name" value="Lysozyme-like_dom_sf"/>
</dbReference>
<keyword evidence="2" id="KW-0732">Signal</keyword>
<dbReference type="Gene3D" id="2.20.230.10">
    <property type="entry name" value="Resuscitation-promoting factor rpfb"/>
    <property type="match status" value="1"/>
</dbReference>
<sequence length="400" mass="43401">MAPDAPTVPHFVAPTLELPREGRAAARRAARAKRAAELDALRRLVPRALVVAVLAGGTTAFVAHDKEVRLSVDGRERSLHTFAADVGGLLESEGLDTGPHDLVSPSPGEAITDGDEIKLRRGRPVTLTLDGERHRIWTTARTVEGALRLLGVRAEGAHLSVPRHAAISRRGLDLEVRTERTVTFLADGRERTIRTNAATVRRAVAEAGIVLRGEDTTSVPPDSYPLDGQRVSVLRITGSREVREEVTPFRTVERSDPTLFEGTRVVVRRGVLGVRRVTYALRTVNGVEQKPRKLSAETVREPVDQIEHIGTKPLPGSVGGADGLNWKALAQCEAGGRPNAVDPSGTHGGLYQFDTRTWQRLGGTGRPQDAPAAEQTHRAKKLYVQRGASPWPVCGRKLHQ</sequence>
<dbReference type="Pfam" id="PF06737">
    <property type="entry name" value="Transglycosylas"/>
    <property type="match status" value="1"/>
</dbReference>
<dbReference type="InterPro" id="IPR011098">
    <property type="entry name" value="G5_dom"/>
</dbReference>
<evidence type="ECO:0000256" key="3">
    <source>
        <dbReference type="ARBA" id="ARBA00022801"/>
    </source>
</evidence>
<dbReference type="PANTHER" id="PTHR39160">
    <property type="entry name" value="CELL WALL-BINDING PROTEIN YOCH"/>
    <property type="match status" value="1"/>
</dbReference>
<dbReference type="EMBL" id="JAMQGM010000037">
    <property type="protein sequence ID" value="MCM2579113.1"/>
    <property type="molecule type" value="Genomic_DNA"/>
</dbReference>
<evidence type="ECO:0000256" key="2">
    <source>
        <dbReference type="ARBA" id="ARBA00022729"/>
    </source>
</evidence>
<keyword evidence="6" id="KW-1185">Reference proteome</keyword>
<dbReference type="InterPro" id="IPR010618">
    <property type="entry name" value="RPF"/>
</dbReference>
<evidence type="ECO:0000259" key="4">
    <source>
        <dbReference type="PROSITE" id="PS51109"/>
    </source>
</evidence>
<organism evidence="5 6">
    <name type="scientific">Streptomyces meridianus</name>
    <dbReference type="NCBI Taxonomy" id="2938945"/>
    <lineage>
        <taxon>Bacteria</taxon>
        <taxon>Bacillati</taxon>
        <taxon>Actinomycetota</taxon>
        <taxon>Actinomycetes</taxon>
        <taxon>Kitasatosporales</taxon>
        <taxon>Streptomycetaceae</taxon>
        <taxon>Streptomyces</taxon>
    </lineage>
</organism>
<proteinExistence type="inferred from homology"/>
<keyword evidence="3" id="KW-0378">Hydrolase</keyword>
<dbReference type="PROSITE" id="PS51109">
    <property type="entry name" value="G5"/>
    <property type="match status" value="1"/>
</dbReference>
<dbReference type="PANTHER" id="PTHR39160:SF4">
    <property type="entry name" value="RESUSCITATION-PROMOTING FACTOR RPFB"/>
    <property type="match status" value="1"/>
</dbReference>
<reference evidence="5" key="1">
    <citation type="journal article" date="2023" name="Int. J. Syst. Evol. Microbiol.">
        <title>Streptomyces meridianus sp. nov. isolated from brackish water of the Tagus estuary in Alcochete, Portugal.</title>
        <authorList>
            <person name="Santos J.D.N."/>
            <person name="Klimek D."/>
            <person name="Calusinska M."/>
            <person name="Lobo Da Cunha A."/>
            <person name="Catita J."/>
            <person name="Goncalves H."/>
            <person name="Gonzalez I."/>
            <person name="Reyes F."/>
            <person name="Lage O.M."/>
        </authorList>
    </citation>
    <scope>NUCLEOTIDE SEQUENCE</scope>
    <source>
        <strain evidence="5">MTZ3.1</strain>
    </source>
</reference>